<reference evidence="3" key="1">
    <citation type="submission" date="2014-04" db="EMBL/GenBank/DDBJ databases">
        <title>Evolutionary Origins and Diversification of the Mycorrhizal Mutualists.</title>
        <authorList>
            <consortium name="DOE Joint Genome Institute"/>
            <consortium name="Mycorrhizal Genomics Consortium"/>
            <person name="Kohler A."/>
            <person name="Kuo A."/>
            <person name="Nagy L.G."/>
            <person name="Floudas D."/>
            <person name="Copeland A."/>
            <person name="Barry K.W."/>
            <person name="Cichocki N."/>
            <person name="Veneault-Fourrey C."/>
            <person name="LaButti K."/>
            <person name="Lindquist E.A."/>
            <person name="Lipzen A."/>
            <person name="Lundell T."/>
            <person name="Morin E."/>
            <person name="Murat C."/>
            <person name="Riley R."/>
            <person name="Ohm R."/>
            <person name="Sun H."/>
            <person name="Tunlid A."/>
            <person name="Henrissat B."/>
            <person name="Grigoriev I.V."/>
            <person name="Hibbett D.S."/>
            <person name="Martin F."/>
        </authorList>
    </citation>
    <scope>NUCLEOTIDE SEQUENCE [LARGE SCALE GENOMIC DNA]</scope>
    <source>
        <strain evidence="3">FD-334 SS-4</strain>
    </source>
</reference>
<organism evidence="2 3">
    <name type="scientific">Hypholoma sublateritium (strain FD-334 SS-4)</name>
    <dbReference type="NCBI Taxonomy" id="945553"/>
    <lineage>
        <taxon>Eukaryota</taxon>
        <taxon>Fungi</taxon>
        <taxon>Dikarya</taxon>
        <taxon>Basidiomycota</taxon>
        <taxon>Agaricomycotina</taxon>
        <taxon>Agaricomycetes</taxon>
        <taxon>Agaricomycetidae</taxon>
        <taxon>Agaricales</taxon>
        <taxon>Agaricineae</taxon>
        <taxon>Strophariaceae</taxon>
        <taxon>Hypholoma</taxon>
    </lineage>
</organism>
<evidence type="ECO:0008006" key="4">
    <source>
        <dbReference type="Google" id="ProtNLM"/>
    </source>
</evidence>
<feature type="compositionally biased region" description="Acidic residues" evidence="1">
    <location>
        <begin position="776"/>
        <end position="787"/>
    </location>
</feature>
<feature type="compositionally biased region" description="Acidic residues" evidence="1">
    <location>
        <begin position="461"/>
        <end position="471"/>
    </location>
</feature>
<feature type="region of interest" description="Disordered" evidence="1">
    <location>
        <begin position="495"/>
        <end position="540"/>
    </location>
</feature>
<dbReference type="OrthoDB" id="27237at2759"/>
<proteinExistence type="predicted"/>
<dbReference type="STRING" id="945553.A0A0D2MQ00"/>
<dbReference type="PANTHER" id="PTHR13060:SF0">
    <property type="entry name" value="PROTEIN ECDYSONELESS HOMOLOG"/>
    <property type="match status" value="1"/>
</dbReference>
<dbReference type="Pfam" id="PF07093">
    <property type="entry name" value="SGT1"/>
    <property type="match status" value="1"/>
</dbReference>
<sequence length="852" mass="96123">MDIFNRPHAIAEDTLHYTIYPPADLPDKAFLTSLAACITSVVEEKLRDFIWHRDSFEVKLVANPDDHTKWILEGRMRVGDCVDDEWLAVWLLREISSKWDVAISAYDSDGEFILIEAAEALPSWVKPTNSENRVWIYNSHLHLIHISHVSPSYRKRHHRKLPNAADEDGDENPVEDDETFIAAEDAVRLLRDSLIDTLAPPAVEEIVWKRIDEYPGAIKIHVHNARAYIPADIAKALSTNPSLVQKAIETFYTRDAIQLRAAHRMNRFPPNTSILTSVKMTRTAYAQLVGQKFFPPKVFGNWREPEDTKEWKWRDVGMKIAVGFEMLFQESKGRAYVRNTSSEGTDASVEANKDALRRTPEYQKYIENLQSSNYFQKEIKGSELWNTLENNAANTFIAIRRTDDAHRQSFASQVDEAVSHSKGEPPVYDEAEDSDGWLNIDADEFEQMLEASRAKPRESGGVDDMDVDESPEDRLASEQAKKLKDLASKVENFIDGEGDLEGARFEDEEFSDEPFSDEDDEESEAEPIPELSDPEAKKAAMDKLVPALEPTEYGKMPATYHSNSQRVALEVADADADVDMETINTSASPKAEKDPKARVTMRPPIIPRDRYDGVDSDDETDEEEIEDDESEEDRPQVVGEIEIDMNEEEEEFLEFSRQALGITDEQWSAIIKDRKDRGAFLPPSATTPSPFAKQFSDKEEKPAPRTHTPRIPEPGPRPNVNPDLDSFEAVMKALDETLLKSSKKTGFNKNPSPKPAASNKSKGKGKESFGGNVRIEEEDEKLEDDDSDIEAAMAAELKSALDDGDWDGEEPPDYNMIKNFLESYKSQQGLSGPVSSLAGRLQSEFKLPRDGF</sequence>
<dbReference type="GO" id="GO:0005634">
    <property type="term" value="C:nucleus"/>
    <property type="evidence" value="ECO:0007669"/>
    <property type="project" value="TreeGrafter"/>
</dbReference>
<dbReference type="PANTHER" id="PTHR13060">
    <property type="entry name" value="SGT1 PROTEIN HSGT1 SUPPRESSOR OF GCR2"/>
    <property type="match status" value="1"/>
</dbReference>
<feature type="compositionally biased region" description="Low complexity" evidence="1">
    <location>
        <begin position="748"/>
        <end position="760"/>
    </location>
</feature>
<evidence type="ECO:0000313" key="3">
    <source>
        <dbReference type="Proteomes" id="UP000054270"/>
    </source>
</evidence>
<dbReference type="InterPro" id="IPR010770">
    <property type="entry name" value="Ecd"/>
</dbReference>
<feature type="compositionally biased region" description="Acidic residues" evidence="1">
    <location>
        <begin position="495"/>
        <end position="527"/>
    </location>
</feature>
<dbReference type="EMBL" id="KN817529">
    <property type="protein sequence ID" value="KJA26048.1"/>
    <property type="molecule type" value="Genomic_DNA"/>
</dbReference>
<accession>A0A0D2MQ00</accession>
<dbReference type="AlphaFoldDB" id="A0A0D2MQ00"/>
<evidence type="ECO:0000313" key="2">
    <source>
        <dbReference type="EMBL" id="KJA26048.1"/>
    </source>
</evidence>
<gene>
    <name evidence="2" type="ORF">HYPSUDRAFT_36895</name>
</gene>
<name>A0A0D2MQ00_HYPSF</name>
<feature type="region of interest" description="Disordered" evidence="1">
    <location>
        <begin position="582"/>
        <end position="637"/>
    </location>
</feature>
<feature type="region of interest" description="Disordered" evidence="1">
    <location>
        <begin position="740"/>
        <end position="787"/>
    </location>
</feature>
<feature type="region of interest" description="Disordered" evidence="1">
    <location>
        <begin position="415"/>
        <end position="435"/>
    </location>
</feature>
<keyword evidence="3" id="KW-1185">Reference proteome</keyword>
<protein>
    <recommendedName>
        <fullName evidence="4">SGT1-domain-containing protein</fullName>
    </recommendedName>
</protein>
<feature type="region of interest" description="Disordered" evidence="1">
    <location>
        <begin position="452"/>
        <end position="478"/>
    </location>
</feature>
<dbReference type="OMA" id="AHKMSRF"/>
<evidence type="ECO:0000256" key="1">
    <source>
        <dbReference type="SAM" id="MobiDB-lite"/>
    </source>
</evidence>
<feature type="region of interest" description="Disordered" evidence="1">
    <location>
        <begin position="674"/>
        <end position="728"/>
    </location>
</feature>
<feature type="compositionally biased region" description="Acidic residues" evidence="1">
    <location>
        <begin position="614"/>
        <end position="632"/>
    </location>
</feature>
<dbReference type="Proteomes" id="UP000054270">
    <property type="component" value="Unassembled WGS sequence"/>
</dbReference>